<evidence type="ECO:0000256" key="3">
    <source>
        <dbReference type="ARBA" id="ARBA00022617"/>
    </source>
</evidence>
<accession>A0A0W1JJ13</accession>
<dbReference type="InterPro" id="IPR036280">
    <property type="entry name" value="Multihaem_cyt_sf"/>
</dbReference>
<keyword evidence="6" id="KW-0408">Iron</keyword>
<proteinExistence type="predicted"/>
<evidence type="ECO:0000256" key="6">
    <source>
        <dbReference type="ARBA" id="ARBA00023004"/>
    </source>
</evidence>
<evidence type="ECO:0000256" key="2">
    <source>
        <dbReference type="ARBA" id="ARBA00022448"/>
    </source>
</evidence>
<keyword evidence="3" id="KW-0349">Heme</keyword>
<comment type="caution">
    <text evidence="10">The sequence shown here is derived from an EMBL/GenBank/DDBJ whole genome shotgun (WGS) entry which is preliminary data.</text>
</comment>
<keyword evidence="5" id="KW-0249">Electron transport</keyword>
<dbReference type="Gene3D" id="1.10.1130.10">
    <property type="entry name" value="Flavocytochrome C3, Chain A"/>
    <property type="match status" value="1"/>
</dbReference>
<reference evidence="10 11" key="1">
    <citation type="submission" date="2015-12" db="EMBL/GenBank/DDBJ databases">
        <title>Draft Genome Sequence of Desulfitobacterium hafniense Strain DH, a Sulfate-reducing Bacterium Isolated from Paddy Soils.</title>
        <authorList>
            <person name="Bao P."/>
            <person name="Zhang X."/>
            <person name="Li G."/>
        </authorList>
    </citation>
    <scope>NUCLEOTIDE SEQUENCE [LARGE SCALE GENOMIC DNA]</scope>
    <source>
        <strain evidence="10 11">DH</strain>
    </source>
</reference>
<dbReference type="InterPro" id="IPR012286">
    <property type="entry name" value="Tetrahaem_cytochrome"/>
</dbReference>
<evidence type="ECO:0000256" key="8">
    <source>
        <dbReference type="SAM" id="SignalP"/>
    </source>
</evidence>
<dbReference type="RefSeq" id="WP_005816603.1">
    <property type="nucleotide sequence ID" value="NZ_CABKQQ010000060.1"/>
</dbReference>
<dbReference type="Pfam" id="PF14537">
    <property type="entry name" value="Cytochrom_c3_2"/>
    <property type="match status" value="1"/>
</dbReference>
<evidence type="ECO:0000259" key="9">
    <source>
        <dbReference type="Pfam" id="PF14537"/>
    </source>
</evidence>
<organism evidence="10 11">
    <name type="scientific">Desulfitobacterium hafniense</name>
    <name type="common">Desulfitobacterium frappieri</name>
    <dbReference type="NCBI Taxonomy" id="49338"/>
    <lineage>
        <taxon>Bacteria</taxon>
        <taxon>Bacillati</taxon>
        <taxon>Bacillota</taxon>
        <taxon>Clostridia</taxon>
        <taxon>Eubacteriales</taxon>
        <taxon>Desulfitobacteriaceae</taxon>
        <taxon>Desulfitobacterium</taxon>
    </lineage>
</organism>
<feature type="region of interest" description="Disordered" evidence="7">
    <location>
        <begin position="22"/>
        <end position="50"/>
    </location>
</feature>
<evidence type="ECO:0000256" key="7">
    <source>
        <dbReference type="SAM" id="MobiDB-lite"/>
    </source>
</evidence>
<dbReference type="OMA" id="CHETSIT"/>
<dbReference type="SUPFAM" id="SSF48695">
    <property type="entry name" value="Multiheme cytochromes"/>
    <property type="match status" value="1"/>
</dbReference>
<dbReference type="GO" id="GO:0046872">
    <property type="term" value="F:metal ion binding"/>
    <property type="evidence" value="ECO:0007669"/>
    <property type="project" value="UniProtKB-KW"/>
</dbReference>
<keyword evidence="8" id="KW-0732">Signal</keyword>
<comment type="subcellular location">
    <subcellularLocation>
        <location evidence="1">Cell envelope</location>
    </subcellularLocation>
</comment>
<protein>
    <recommendedName>
        <fullName evidence="9">Tetrahaem cytochrome domain-containing protein</fullName>
    </recommendedName>
</protein>
<feature type="domain" description="Tetrahaem cytochrome" evidence="9">
    <location>
        <begin position="79"/>
        <end position="184"/>
    </location>
</feature>
<dbReference type="AlphaFoldDB" id="A0A0W1JJ13"/>
<dbReference type="EMBL" id="LOCK01000025">
    <property type="protein sequence ID" value="KTE91474.1"/>
    <property type="molecule type" value="Genomic_DNA"/>
</dbReference>
<dbReference type="Proteomes" id="UP000054623">
    <property type="component" value="Unassembled WGS sequence"/>
</dbReference>
<dbReference type="OrthoDB" id="9791652at2"/>
<gene>
    <name evidence="10" type="ORF">AT727_22395</name>
</gene>
<evidence type="ECO:0000256" key="4">
    <source>
        <dbReference type="ARBA" id="ARBA00022723"/>
    </source>
</evidence>
<keyword evidence="4" id="KW-0479">Metal-binding</keyword>
<feature type="compositionally biased region" description="Low complexity" evidence="7">
    <location>
        <begin position="22"/>
        <end position="33"/>
    </location>
</feature>
<name>A0A0W1JJ13_DESHA</name>
<dbReference type="GO" id="GO:0030313">
    <property type="term" value="C:cell envelope"/>
    <property type="evidence" value="ECO:0007669"/>
    <property type="project" value="UniProtKB-SubCell"/>
</dbReference>
<keyword evidence="2" id="KW-0813">Transport</keyword>
<feature type="signal peptide" evidence="8">
    <location>
        <begin position="1"/>
        <end position="20"/>
    </location>
</feature>
<evidence type="ECO:0000313" key="10">
    <source>
        <dbReference type="EMBL" id="KTE91474.1"/>
    </source>
</evidence>
<evidence type="ECO:0000313" key="11">
    <source>
        <dbReference type="Proteomes" id="UP000054623"/>
    </source>
</evidence>
<sequence>MMALIIMFLAIGVIAGCSNTADTPPQTTDTAQTPTPPTTGEPTAPATDTKDWWTPDMDCALCHASNVESMQNTKLTISAHAQEGQNCVDCHGLETLQEAHQGATTVPGNITVRMPKEMCFQCHGSYEEIAALTADSTVLPKKDGGYANPHVRPNENHDADVECYKCHKMHKEYDNRAECLSCHHTGELTCYTCH</sequence>
<evidence type="ECO:0000256" key="1">
    <source>
        <dbReference type="ARBA" id="ARBA00004196"/>
    </source>
</evidence>
<feature type="chain" id="PRO_5006924110" description="Tetrahaem cytochrome domain-containing protein" evidence="8">
    <location>
        <begin position="21"/>
        <end position="194"/>
    </location>
</feature>
<evidence type="ECO:0000256" key="5">
    <source>
        <dbReference type="ARBA" id="ARBA00022982"/>
    </source>
</evidence>